<dbReference type="EMBL" id="QVLV01000009">
    <property type="protein sequence ID" value="RGE59177.1"/>
    <property type="molecule type" value="Genomic_DNA"/>
</dbReference>
<dbReference type="PANTHER" id="PTHR42753">
    <property type="entry name" value="MITOCHONDRIAL RIBOSOME PROTEIN L39/PROLYL-TRNA LIGASE FAMILY MEMBER"/>
    <property type="match status" value="1"/>
</dbReference>
<evidence type="ECO:0000256" key="4">
    <source>
        <dbReference type="ARBA" id="ARBA00022598"/>
    </source>
</evidence>
<protein>
    <recommendedName>
        <fullName evidence="10">Proline--tRNA ligase</fullName>
        <ecNumber evidence="10">6.1.1.15</ecNumber>
    </recommendedName>
    <alternativeName>
        <fullName evidence="10">Prolyl-tRNA synthetase</fullName>
        <shortName evidence="10">ProRS</shortName>
    </alternativeName>
</protein>
<dbReference type="Gene3D" id="3.40.50.800">
    <property type="entry name" value="Anticodon-binding domain"/>
    <property type="match status" value="1"/>
</dbReference>
<dbReference type="InterPro" id="IPR004500">
    <property type="entry name" value="Pro-tRNA-synth_IIa_bac-type"/>
</dbReference>
<dbReference type="Pfam" id="PF04073">
    <property type="entry name" value="tRNA_edit"/>
    <property type="match status" value="1"/>
</dbReference>
<dbReference type="CDD" id="cd00861">
    <property type="entry name" value="ProRS_anticodon_short"/>
    <property type="match status" value="1"/>
</dbReference>
<evidence type="ECO:0000256" key="10">
    <source>
        <dbReference type="HAMAP-Rule" id="MF_01569"/>
    </source>
</evidence>
<dbReference type="PRINTS" id="PR01046">
    <property type="entry name" value="TRNASYNTHPRO"/>
</dbReference>
<organism evidence="12 13">
    <name type="scientific">Eisenbergiella massiliensis</name>
    <dbReference type="NCBI Taxonomy" id="1720294"/>
    <lineage>
        <taxon>Bacteria</taxon>
        <taxon>Bacillati</taxon>
        <taxon>Bacillota</taxon>
        <taxon>Clostridia</taxon>
        <taxon>Lachnospirales</taxon>
        <taxon>Lachnospiraceae</taxon>
        <taxon>Eisenbergiella</taxon>
    </lineage>
</organism>
<feature type="domain" description="Aminoacyl-transfer RNA synthetases class-II family profile" evidence="11">
    <location>
        <begin position="48"/>
        <end position="493"/>
    </location>
</feature>
<keyword evidence="3 10" id="KW-0963">Cytoplasm</keyword>
<dbReference type="InterPro" id="IPR044140">
    <property type="entry name" value="ProRS_anticodon_short"/>
</dbReference>
<evidence type="ECO:0000259" key="11">
    <source>
        <dbReference type="PROSITE" id="PS50862"/>
    </source>
</evidence>
<dbReference type="InterPro" id="IPR023717">
    <property type="entry name" value="Pro-tRNA-Synthase_IIa_type1"/>
</dbReference>
<dbReference type="GeneID" id="97988034"/>
<comment type="similarity">
    <text evidence="10">Belongs to the class-II aminoacyl-tRNA synthetase family. ProS type 1 subfamily.</text>
</comment>
<dbReference type="NCBIfam" id="NF006625">
    <property type="entry name" value="PRK09194.1"/>
    <property type="match status" value="1"/>
</dbReference>
<evidence type="ECO:0000256" key="2">
    <source>
        <dbReference type="ARBA" id="ARBA00011738"/>
    </source>
</evidence>
<dbReference type="GO" id="GO:0140096">
    <property type="term" value="F:catalytic activity, acting on a protein"/>
    <property type="evidence" value="ECO:0007669"/>
    <property type="project" value="UniProtKB-ARBA"/>
</dbReference>
<reference evidence="12" key="1">
    <citation type="submission" date="2018-08" db="EMBL/GenBank/DDBJ databases">
        <title>A genome reference for cultivated species of the human gut microbiota.</title>
        <authorList>
            <person name="Zou Y."/>
            <person name="Xue W."/>
            <person name="Luo G."/>
        </authorList>
    </citation>
    <scope>NUCLEOTIDE SEQUENCE [LARGE SCALE GENOMIC DNA]</scope>
    <source>
        <strain evidence="12">TF05-5AC</strain>
    </source>
</reference>
<comment type="subunit">
    <text evidence="2 10">Homodimer.</text>
</comment>
<dbReference type="GO" id="GO:0005829">
    <property type="term" value="C:cytosol"/>
    <property type="evidence" value="ECO:0007669"/>
    <property type="project" value="TreeGrafter"/>
</dbReference>
<dbReference type="GO" id="GO:0005524">
    <property type="term" value="F:ATP binding"/>
    <property type="evidence" value="ECO:0007669"/>
    <property type="project" value="UniProtKB-UniRule"/>
</dbReference>
<dbReference type="InterPro" id="IPR045864">
    <property type="entry name" value="aa-tRNA-synth_II/BPL/LPL"/>
</dbReference>
<dbReference type="AlphaFoldDB" id="A0A3E3I312"/>
<evidence type="ECO:0000256" key="6">
    <source>
        <dbReference type="ARBA" id="ARBA00022840"/>
    </source>
</evidence>
<proteinExistence type="inferred from homology"/>
<comment type="function">
    <text evidence="10">Catalyzes the attachment of proline to tRNA(Pro) in a two-step reaction: proline is first activated by ATP to form Pro-AMP and then transferred to the acceptor end of tRNA(Pro). As ProRS can inadvertently accommodate and process non-cognate amino acids such as alanine and cysteine, to avoid such errors it has two additional distinct editing activities against alanine. One activity is designated as 'pretransfer' editing and involves the tRNA(Pro)-independent hydrolysis of activated Ala-AMP. The other activity is designated 'posttransfer' editing and involves deacylation of mischarged Ala-tRNA(Pro). The misacylated Cys-tRNA(Pro) is not edited by ProRS.</text>
</comment>
<dbReference type="SUPFAM" id="SSF55826">
    <property type="entry name" value="YbaK/ProRS associated domain"/>
    <property type="match status" value="1"/>
</dbReference>
<comment type="subcellular location">
    <subcellularLocation>
        <location evidence="1 10">Cytoplasm</location>
    </subcellularLocation>
</comment>
<evidence type="ECO:0000256" key="1">
    <source>
        <dbReference type="ARBA" id="ARBA00004496"/>
    </source>
</evidence>
<dbReference type="HAMAP" id="MF_01569">
    <property type="entry name" value="Pro_tRNA_synth_type1"/>
    <property type="match status" value="1"/>
</dbReference>
<dbReference type="GO" id="GO:0006433">
    <property type="term" value="P:prolyl-tRNA aminoacylation"/>
    <property type="evidence" value="ECO:0007669"/>
    <property type="project" value="UniProtKB-UniRule"/>
</dbReference>
<dbReference type="CDD" id="cd04334">
    <property type="entry name" value="ProRS-INS"/>
    <property type="match status" value="1"/>
</dbReference>
<dbReference type="NCBIfam" id="TIGR00409">
    <property type="entry name" value="proS_fam_II"/>
    <property type="match status" value="1"/>
</dbReference>
<dbReference type="Proteomes" id="UP000260812">
    <property type="component" value="Unassembled WGS sequence"/>
</dbReference>
<evidence type="ECO:0000313" key="13">
    <source>
        <dbReference type="Proteomes" id="UP000260812"/>
    </source>
</evidence>
<dbReference type="InterPro" id="IPR002316">
    <property type="entry name" value="Pro-tRNA-ligase_IIa"/>
</dbReference>
<dbReference type="GO" id="GO:0002161">
    <property type="term" value="F:aminoacyl-tRNA deacylase activity"/>
    <property type="evidence" value="ECO:0007669"/>
    <property type="project" value="InterPro"/>
</dbReference>
<dbReference type="InterPro" id="IPR036754">
    <property type="entry name" value="YbaK/aa-tRNA-synt-asso_dom_sf"/>
</dbReference>
<gene>
    <name evidence="10" type="primary">proS</name>
    <name evidence="12" type="ORF">DXC51_14455</name>
</gene>
<dbReference type="Pfam" id="PF03129">
    <property type="entry name" value="HGTP_anticodon"/>
    <property type="match status" value="1"/>
</dbReference>
<dbReference type="InterPro" id="IPR006195">
    <property type="entry name" value="aa-tRNA-synth_II"/>
</dbReference>
<dbReference type="SUPFAM" id="SSF52954">
    <property type="entry name" value="Class II aaRS ABD-related"/>
    <property type="match status" value="1"/>
</dbReference>
<comment type="domain">
    <text evidence="10">Consists of three domains: the N-terminal catalytic domain, the editing domain and the C-terminal anticodon-binding domain.</text>
</comment>
<dbReference type="PROSITE" id="PS50862">
    <property type="entry name" value="AA_TRNA_LIGASE_II"/>
    <property type="match status" value="1"/>
</dbReference>
<keyword evidence="7 10" id="KW-0648">Protein biosynthesis</keyword>
<keyword evidence="4 10" id="KW-0436">Ligase</keyword>
<dbReference type="InterPro" id="IPR036621">
    <property type="entry name" value="Anticodon-bd_dom_sf"/>
</dbReference>
<dbReference type="InterPro" id="IPR050062">
    <property type="entry name" value="Pro-tRNA_synthetase"/>
</dbReference>
<dbReference type="GO" id="GO:0016740">
    <property type="term" value="F:transferase activity"/>
    <property type="evidence" value="ECO:0007669"/>
    <property type="project" value="UniProtKB-ARBA"/>
</dbReference>
<evidence type="ECO:0000256" key="3">
    <source>
        <dbReference type="ARBA" id="ARBA00022490"/>
    </source>
</evidence>
<dbReference type="Gene3D" id="3.30.930.10">
    <property type="entry name" value="Bira Bifunctional Protein, Domain 2"/>
    <property type="match status" value="2"/>
</dbReference>
<dbReference type="Pfam" id="PF00587">
    <property type="entry name" value="tRNA-synt_2b"/>
    <property type="match status" value="1"/>
</dbReference>
<evidence type="ECO:0000256" key="7">
    <source>
        <dbReference type="ARBA" id="ARBA00022917"/>
    </source>
</evidence>
<keyword evidence="8 10" id="KW-0030">Aminoacyl-tRNA synthetase</keyword>
<evidence type="ECO:0000313" key="12">
    <source>
        <dbReference type="EMBL" id="RGE59177.1"/>
    </source>
</evidence>
<dbReference type="SUPFAM" id="SSF55681">
    <property type="entry name" value="Class II aaRS and biotin synthetases"/>
    <property type="match status" value="1"/>
</dbReference>
<comment type="catalytic activity">
    <reaction evidence="9 10">
        <text>tRNA(Pro) + L-proline + ATP = L-prolyl-tRNA(Pro) + AMP + diphosphate</text>
        <dbReference type="Rhea" id="RHEA:14305"/>
        <dbReference type="Rhea" id="RHEA-COMP:9700"/>
        <dbReference type="Rhea" id="RHEA-COMP:9702"/>
        <dbReference type="ChEBI" id="CHEBI:30616"/>
        <dbReference type="ChEBI" id="CHEBI:33019"/>
        <dbReference type="ChEBI" id="CHEBI:60039"/>
        <dbReference type="ChEBI" id="CHEBI:78442"/>
        <dbReference type="ChEBI" id="CHEBI:78532"/>
        <dbReference type="ChEBI" id="CHEBI:456215"/>
        <dbReference type="EC" id="6.1.1.15"/>
    </reaction>
</comment>
<sequence>MKLANLIGDRFRETPSDCVVESHALMLRGGYMKYVANGIYSSLPPLCRITRKIEQIIREEMDAAGGQEVQFPVVLPASYWQESGRYDSVGSELLRFTDRNGSPMVLGMTHEEAAVALVREYGATYSRYPFLFYQIQTKFRDEARPRAGLIRVREFTMKDAYSFHTSQEDLEACYRRCHSAYERIFARAGLPEVISVASDSGMMGGNLSHEFMLLTPAGEDSIVLCPSCGYRANMEAAECITEAPSEGICASEGRTDGHTECAASSLPLPALTEVSTPGVHTIDELCAFLGITAAQCCKAVVYQRNRDDSYVVLFIRGDLDVNETKLTNRLGEEVHPGEITEGSGLQAGFIGPAALYAGLRKNSGENTGLTILFDRSLKGATGLVCGANRADFHYTGLCMERDCPDASYEDFAKAQEGGICPVCGRHSLTISRGIEVGNIFQLGTKYSKAMHMQYVDADGAAHYPLMGCYGIGIGRLAASVCEAHHDEYGPIWPITISPWQVHLCCMRSDNAEVHAMADALYDELQRAGVEVLYDDRNVSAGVMFSDADLLGIPIRLIASPRNRKEGCVEMTLRGNKADTCKIPADEIVLRVREKISALTAALQPE</sequence>
<keyword evidence="5 10" id="KW-0547">Nucleotide-binding</keyword>
<dbReference type="PANTHER" id="PTHR42753:SF2">
    <property type="entry name" value="PROLINE--TRNA LIGASE"/>
    <property type="match status" value="1"/>
</dbReference>
<keyword evidence="6 10" id="KW-0067">ATP-binding</keyword>
<evidence type="ECO:0000256" key="9">
    <source>
        <dbReference type="ARBA" id="ARBA00047671"/>
    </source>
</evidence>
<evidence type="ECO:0000256" key="8">
    <source>
        <dbReference type="ARBA" id="ARBA00023146"/>
    </source>
</evidence>
<dbReference type="InterPro" id="IPR002314">
    <property type="entry name" value="aa-tRNA-synt_IIb"/>
</dbReference>
<evidence type="ECO:0000256" key="5">
    <source>
        <dbReference type="ARBA" id="ARBA00022741"/>
    </source>
</evidence>
<dbReference type="RefSeq" id="WP_117544795.1">
    <property type="nucleotide sequence ID" value="NZ_JBKUNB010000002.1"/>
</dbReference>
<comment type="caution">
    <text evidence="12">The sequence shown here is derived from an EMBL/GenBank/DDBJ whole genome shotgun (WGS) entry which is preliminary data.</text>
</comment>
<name>A0A3E3I312_9FIRM</name>
<dbReference type="GO" id="GO:0004827">
    <property type="term" value="F:proline-tRNA ligase activity"/>
    <property type="evidence" value="ECO:0007669"/>
    <property type="project" value="UniProtKB-UniRule"/>
</dbReference>
<keyword evidence="13" id="KW-1185">Reference proteome</keyword>
<accession>A0A3E3I312</accession>
<dbReference type="Gene3D" id="3.90.960.10">
    <property type="entry name" value="YbaK/aminoacyl-tRNA synthetase-associated domain"/>
    <property type="match status" value="1"/>
</dbReference>
<dbReference type="EC" id="6.1.1.15" evidence="10"/>
<dbReference type="InterPro" id="IPR007214">
    <property type="entry name" value="YbaK/aa-tRNA-synth-assoc-dom"/>
</dbReference>
<dbReference type="InterPro" id="IPR004154">
    <property type="entry name" value="Anticodon-bd"/>
</dbReference>